<evidence type="ECO:0000313" key="1">
    <source>
        <dbReference type="EMBL" id="SDE58409.1"/>
    </source>
</evidence>
<organism evidence="1 2">
    <name type="scientific">Rhodospira trueperi</name>
    <dbReference type="NCBI Taxonomy" id="69960"/>
    <lineage>
        <taxon>Bacteria</taxon>
        <taxon>Pseudomonadati</taxon>
        <taxon>Pseudomonadota</taxon>
        <taxon>Alphaproteobacteria</taxon>
        <taxon>Rhodospirillales</taxon>
        <taxon>Rhodospirillaceae</taxon>
        <taxon>Rhodospira</taxon>
    </lineage>
</organism>
<sequence>MSGVTDDRAHMMAQRRFLEEVEMAVRAANQEIIGHKLPQLNRTSFFKLAVSIARLRASYLEAVLAVDWDHADEAQLAAVQSRRVLFEEARKGFESLQHAFERGYIPIKDT</sequence>
<evidence type="ECO:0000313" key="2">
    <source>
        <dbReference type="Proteomes" id="UP000199412"/>
    </source>
</evidence>
<protein>
    <submittedName>
        <fullName evidence="1">Uncharacterized protein</fullName>
    </submittedName>
</protein>
<dbReference type="Proteomes" id="UP000199412">
    <property type="component" value="Unassembled WGS sequence"/>
</dbReference>
<dbReference type="AlphaFoldDB" id="A0A1G7E475"/>
<reference evidence="1 2" key="1">
    <citation type="submission" date="2016-10" db="EMBL/GenBank/DDBJ databases">
        <authorList>
            <person name="de Groot N.N."/>
        </authorList>
    </citation>
    <scope>NUCLEOTIDE SEQUENCE [LARGE SCALE GENOMIC DNA]</scope>
    <source>
        <strain evidence="1 2">ATCC 700224</strain>
    </source>
</reference>
<proteinExistence type="predicted"/>
<accession>A0A1G7E475</accession>
<dbReference type="RefSeq" id="WP_092786582.1">
    <property type="nucleotide sequence ID" value="NZ_FNAP01000008.1"/>
</dbReference>
<dbReference type="OrthoDB" id="8448176at2"/>
<name>A0A1G7E475_9PROT</name>
<dbReference type="EMBL" id="FNAP01000008">
    <property type="protein sequence ID" value="SDE58409.1"/>
    <property type="molecule type" value="Genomic_DNA"/>
</dbReference>
<keyword evidence="2" id="KW-1185">Reference proteome</keyword>
<gene>
    <name evidence="1" type="ORF">SAMN05421720_108162</name>
</gene>